<evidence type="ECO:0000313" key="3">
    <source>
        <dbReference type="Proteomes" id="UP000319852"/>
    </source>
</evidence>
<dbReference type="EMBL" id="CP036263">
    <property type="protein sequence ID" value="QDS99448.1"/>
    <property type="molecule type" value="Genomic_DNA"/>
</dbReference>
<keyword evidence="3" id="KW-1185">Reference proteome</keyword>
<evidence type="ECO:0000259" key="1">
    <source>
        <dbReference type="Pfam" id="PF14498"/>
    </source>
</evidence>
<dbReference type="PROSITE" id="PS51257">
    <property type="entry name" value="PROKAR_LIPOPROTEIN"/>
    <property type="match status" value="1"/>
</dbReference>
<proteinExistence type="predicted"/>
<dbReference type="Proteomes" id="UP000319852">
    <property type="component" value="Chromosome"/>
</dbReference>
<evidence type="ECO:0000313" key="2">
    <source>
        <dbReference type="EMBL" id="QDS99448.1"/>
    </source>
</evidence>
<dbReference type="GO" id="GO:0004560">
    <property type="term" value="F:alpha-L-fucosidase activity"/>
    <property type="evidence" value="ECO:0007669"/>
    <property type="project" value="TreeGrafter"/>
</dbReference>
<dbReference type="RefSeq" id="WP_246117723.1">
    <property type="nucleotide sequence ID" value="NZ_CP036263.1"/>
</dbReference>
<dbReference type="Pfam" id="PF14498">
    <property type="entry name" value="Glyco_hyd_65N_2"/>
    <property type="match status" value="1"/>
</dbReference>
<dbReference type="PANTHER" id="PTHR31084:SF0">
    <property type="entry name" value="ALPHA-L-FUCOSIDASE 2"/>
    <property type="match status" value="1"/>
</dbReference>
<organism evidence="2 3">
    <name type="scientific">Adhaeretor mobilis</name>
    <dbReference type="NCBI Taxonomy" id="1930276"/>
    <lineage>
        <taxon>Bacteria</taxon>
        <taxon>Pseudomonadati</taxon>
        <taxon>Planctomycetota</taxon>
        <taxon>Planctomycetia</taxon>
        <taxon>Pirellulales</taxon>
        <taxon>Lacipirellulaceae</taxon>
        <taxon>Adhaeretor</taxon>
    </lineage>
</organism>
<dbReference type="AlphaFoldDB" id="A0A517MX40"/>
<gene>
    <name evidence="2" type="ORF">HG15A2_27710</name>
</gene>
<dbReference type="Gene3D" id="2.70.98.50">
    <property type="entry name" value="putative glycoside hydrolase family protein from bacillus halodurans"/>
    <property type="match status" value="1"/>
</dbReference>
<accession>A0A517MX40</accession>
<dbReference type="PANTHER" id="PTHR31084">
    <property type="entry name" value="ALPHA-L-FUCOSIDASE 2"/>
    <property type="match status" value="1"/>
</dbReference>
<sequence>MTSHLSKHFGEKLRVSKVVTASFILLAPLWVGCQHDLAVAQQNNGLIADGPGKTLRLWYDEPAPDSDAGWVKRSIPMGNGYMGINVFGGTASERIQITENSLYSGGREVAQT</sequence>
<name>A0A517MX40_9BACT</name>
<reference evidence="2 3" key="1">
    <citation type="submission" date="2019-02" db="EMBL/GenBank/DDBJ databases">
        <title>Deep-cultivation of Planctomycetes and their phenomic and genomic characterization uncovers novel biology.</title>
        <authorList>
            <person name="Wiegand S."/>
            <person name="Jogler M."/>
            <person name="Boedeker C."/>
            <person name="Pinto D."/>
            <person name="Vollmers J."/>
            <person name="Rivas-Marin E."/>
            <person name="Kohn T."/>
            <person name="Peeters S.H."/>
            <person name="Heuer A."/>
            <person name="Rast P."/>
            <person name="Oberbeckmann S."/>
            <person name="Bunk B."/>
            <person name="Jeske O."/>
            <person name="Meyerdierks A."/>
            <person name="Storesund J.E."/>
            <person name="Kallscheuer N."/>
            <person name="Luecker S."/>
            <person name="Lage O.M."/>
            <person name="Pohl T."/>
            <person name="Merkel B.J."/>
            <person name="Hornburger P."/>
            <person name="Mueller R.-W."/>
            <person name="Bruemmer F."/>
            <person name="Labrenz M."/>
            <person name="Spormann A.M."/>
            <person name="Op den Camp H."/>
            <person name="Overmann J."/>
            <person name="Amann R."/>
            <person name="Jetten M.S.M."/>
            <person name="Mascher T."/>
            <person name="Medema M.H."/>
            <person name="Devos D.P."/>
            <person name="Kaster A.-K."/>
            <person name="Ovreas L."/>
            <person name="Rohde M."/>
            <person name="Galperin M.Y."/>
            <person name="Jogler C."/>
        </authorList>
    </citation>
    <scope>NUCLEOTIDE SEQUENCE [LARGE SCALE GENOMIC DNA]</scope>
    <source>
        <strain evidence="2 3">HG15A2</strain>
    </source>
</reference>
<dbReference type="KEGG" id="amob:HG15A2_27710"/>
<feature type="domain" description="Glycosyl hydrolase family 95 N-terminal" evidence="1">
    <location>
        <begin position="57"/>
        <end position="108"/>
    </location>
</feature>
<protein>
    <recommendedName>
        <fullName evidence="1">Glycosyl hydrolase family 95 N-terminal domain-containing protein</fullName>
    </recommendedName>
</protein>
<dbReference type="InterPro" id="IPR027414">
    <property type="entry name" value="GH95_N_dom"/>
</dbReference>